<comment type="subcellular location">
    <subcellularLocation>
        <location evidence="2">Cytoplasm</location>
    </subcellularLocation>
</comment>
<dbReference type="InterPro" id="IPR004099">
    <property type="entry name" value="Pyr_nucl-diS_OxRdtase_dimer"/>
</dbReference>
<keyword evidence="5" id="KW-0963">Cytoplasm</keyword>
<keyword evidence="7 12" id="KW-0274">FAD</keyword>
<dbReference type="STRING" id="1817863.A2Y62_08960"/>
<dbReference type="PANTHER" id="PTHR22912:SF93">
    <property type="entry name" value="SOLUBLE PYRIDINE NUCLEOTIDE TRANSHYDROGENASE"/>
    <property type="match status" value="1"/>
</dbReference>
<dbReference type="InterPro" id="IPR050151">
    <property type="entry name" value="Class-I_Pyr_Nuc-Dis_Oxidored"/>
</dbReference>
<dbReference type="SUPFAM" id="SSF55424">
    <property type="entry name" value="FAD/NAD-linked reductases, dimerisation (C-terminal) domain"/>
    <property type="match status" value="1"/>
</dbReference>
<feature type="domain" description="Pyridine nucleotide-disulphide oxidoreductase dimerisation" evidence="13">
    <location>
        <begin position="345"/>
        <end position="408"/>
    </location>
</feature>
<feature type="binding site" evidence="12">
    <location>
        <begin position="144"/>
        <end position="146"/>
    </location>
    <ligand>
        <name>FAD</name>
        <dbReference type="ChEBI" id="CHEBI:57692"/>
    </ligand>
</feature>
<evidence type="ECO:0000256" key="5">
    <source>
        <dbReference type="ARBA" id="ARBA00022490"/>
    </source>
</evidence>
<dbReference type="EC" id="1.6.1.1" evidence="4"/>
<dbReference type="InterPro" id="IPR036188">
    <property type="entry name" value="FAD/NAD-bd_sf"/>
</dbReference>
<dbReference type="Gene3D" id="3.30.390.30">
    <property type="match status" value="1"/>
</dbReference>
<dbReference type="PRINTS" id="PR00368">
    <property type="entry name" value="FADPNR"/>
</dbReference>
<feature type="binding site" evidence="12">
    <location>
        <position position="115"/>
    </location>
    <ligand>
        <name>FAD</name>
        <dbReference type="ChEBI" id="CHEBI:57692"/>
    </ligand>
</feature>
<accession>A0A1F5VV54</accession>
<name>A0A1F5VV54_9BACT</name>
<organism evidence="15 16">
    <name type="scientific">Candidatus Fischerbacteria bacterium RBG_13_37_8</name>
    <dbReference type="NCBI Taxonomy" id="1817863"/>
    <lineage>
        <taxon>Bacteria</taxon>
        <taxon>Candidatus Fischeribacteriota</taxon>
    </lineage>
</organism>
<keyword evidence="10 12" id="KW-0520">NAD</keyword>
<feature type="binding site" evidence="12">
    <location>
        <position position="310"/>
    </location>
    <ligand>
        <name>FAD</name>
        <dbReference type="ChEBI" id="CHEBI:57692"/>
    </ligand>
</feature>
<feature type="binding site" evidence="12">
    <location>
        <begin position="181"/>
        <end position="188"/>
    </location>
    <ligand>
        <name>NAD(+)</name>
        <dbReference type="ChEBI" id="CHEBI:57540"/>
    </ligand>
</feature>
<dbReference type="InterPro" id="IPR001100">
    <property type="entry name" value="Pyr_nuc-diS_OxRdtase"/>
</dbReference>
<dbReference type="PRINTS" id="PR00411">
    <property type="entry name" value="PNDRDTASEI"/>
</dbReference>
<keyword evidence="9" id="KW-0560">Oxidoreductase</keyword>
<dbReference type="GO" id="GO:0004148">
    <property type="term" value="F:dihydrolipoyl dehydrogenase (NADH) activity"/>
    <property type="evidence" value="ECO:0007669"/>
    <property type="project" value="TreeGrafter"/>
</dbReference>
<evidence type="ECO:0000256" key="9">
    <source>
        <dbReference type="ARBA" id="ARBA00023002"/>
    </source>
</evidence>
<keyword evidence="12" id="KW-0547">Nucleotide-binding</keyword>
<feature type="binding site" evidence="12">
    <location>
        <position position="269"/>
    </location>
    <ligand>
        <name>NAD(+)</name>
        <dbReference type="ChEBI" id="CHEBI:57540"/>
    </ligand>
</feature>
<evidence type="ECO:0000256" key="1">
    <source>
        <dbReference type="ARBA" id="ARBA00002842"/>
    </source>
</evidence>
<dbReference type="PIRSF" id="PIRSF000350">
    <property type="entry name" value="Mercury_reductase_MerA"/>
    <property type="match status" value="1"/>
</dbReference>
<evidence type="ECO:0000256" key="12">
    <source>
        <dbReference type="PIRSR" id="PIRSR000350-3"/>
    </source>
</evidence>
<dbReference type="SUPFAM" id="SSF51905">
    <property type="entry name" value="FAD/NAD(P)-binding domain"/>
    <property type="match status" value="1"/>
</dbReference>
<evidence type="ECO:0000256" key="6">
    <source>
        <dbReference type="ARBA" id="ARBA00022630"/>
    </source>
</evidence>
<dbReference type="AlphaFoldDB" id="A0A1F5VV54"/>
<comment type="function">
    <text evidence="1">Conversion of NADPH, generated by peripheral catabolic pathways, to NADH, which can enter the respiratory chain for energy generation.</text>
</comment>
<comment type="caution">
    <text evidence="15">The sequence shown here is derived from an EMBL/GenBank/DDBJ whole genome shotgun (WGS) entry which is preliminary data.</text>
</comment>
<dbReference type="InterPro" id="IPR016156">
    <property type="entry name" value="FAD/NAD-linked_Rdtase_dimer_sf"/>
</dbReference>
<dbReference type="GO" id="GO:0050660">
    <property type="term" value="F:flavin adenine dinucleotide binding"/>
    <property type="evidence" value="ECO:0007669"/>
    <property type="project" value="TreeGrafter"/>
</dbReference>
<dbReference type="Proteomes" id="UP000178943">
    <property type="component" value="Unassembled WGS sequence"/>
</dbReference>
<keyword evidence="8" id="KW-0521">NADP</keyword>
<evidence type="ECO:0000259" key="13">
    <source>
        <dbReference type="Pfam" id="PF02852"/>
    </source>
</evidence>
<dbReference type="PANTHER" id="PTHR22912">
    <property type="entry name" value="DISULFIDE OXIDOREDUCTASE"/>
    <property type="match status" value="1"/>
</dbReference>
<dbReference type="GO" id="GO:0005829">
    <property type="term" value="C:cytosol"/>
    <property type="evidence" value="ECO:0007669"/>
    <property type="project" value="TreeGrafter"/>
</dbReference>
<protein>
    <recommendedName>
        <fullName evidence="4">NAD(P)(+) transhydrogenase (Si-specific)</fullName>
        <ecNumber evidence="4">1.6.1.1</ecNumber>
    </recommendedName>
    <alternativeName>
        <fullName evidence="11">NAD(P)(+) transhydrogenase [B-specific]</fullName>
    </alternativeName>
</protein>
<evidence type="ECO:0000256" key="8">
    <source>
        <dbReference type="ARBA" id="ARBA00022857"/>
    </source>
</evidence>
<dbReference type="Pfam" id="PF07992">
    <property type="entry name" value="Pyr_redox_2"/>
    <property type="match status" value="1"/>
</dbReference>
<proteinExistence type="inferred from homology"/>
<evidence type="ECO:0000256" key="4">
    <source>
        <dbReference type="ARBA" id="ARBA00012772"/>
    </source>
</evidence>
<feature type="binding site" evidence="12">
    <location>
        <position position="51"/>
    </location>
    <ligand>
        <name>FAD</name>
        <dbReference type="ChEBI" id="CHEBI:57692"/>
    </ligand>
</feature>
<feature type="domain" description="FAD/NAD(P)-binding" evidence="14">
    <location>
        <begin position="4"/>
        <end position="325"/>
    </location>
</feature>
<evidence type="ECO:0000313" key="16">
    <source>
        <dbReference type="Proteomes" id="UP000178943"/>
    </source>
</evidence>
<dbReference type="GO" id="GO:0003957">
    <property type="term" value="F:NAD(P)+ transhydrogenase (Si-specific) activity"/>
    <property type="evidence" value="ECO:0007669"/>
    <property type="project" value="UniProtKB-EC"/>
</dbReference>
<dbReference type="EMBL" id="MFGW01000069">
    <property type="protein sequence ID" value="OGF67157.1"/>
    <property type="molecule type" value="Genomic_DNA"/>
</dbReference>
<evidence type="ECO:0000256" key="10">
    <source>
        <dbReference type="ARBA" id="ARBA00023027"/>
    </source>
</evidence>
<dbReference type="Gene3D" id="3.50.50.60">
    <property type="entry name" value="FAD/NAD(P)-binding domain"/>
    <property type="match status" value="2"/>
</dbReference>
<evidence type="ECO:0000256" key="2">
    <source>
        <dbReference type="ARBA" id="ARBA00004496"/>
    </source>
</evidence>
<reference evidence="15 16" key="1">
    <citation type="journal article" date="2016" name="Nat. Commun.">
        <title>Thousands of microbial genomes shed light on interconnected biogeochemical processes in an aquifer system.</title>
        <authorList>
            <person name="Anantharaman K."/>
            <person name="Brown C.T."/>
            <person name="Hug L.A."/>
            <person name="Sharon I."/>
            <person name="Castelle C.J."/>
            <person name="Probst A.J."/>
            <person name="Thomas B.C."/>
            <person name="Singh A."/>
            <person name="Wilkins M.J."/>
            <person name="Karaoz U."/>
            <person name="Brodie E.L."/>
            <person name="Williams K.H."/>
            <person name="Hubbard S.S."/>
            <person name="Banfield J.F."/>
        </authorList>
    </citation>
    <scope>NUCLEOTIDE SEQUENCE [LARGE SCALE GENOMIC DNA]</scope>
</reference>
<keyword evidence="6" id="KW-0285">Flavoprotein</keyword>
<evidence type="ECO:0000256" key="3">
    <source>
        <dbReference type="ARBA" id="ARBA00007532"/>
    </source>
</evidence>
<comment type="similarity">
    <text evidence="3">Belongs to the class-I pyridine nucleotide-disulfide oxidoreductase family.</text>
</comment>
<dbReference type="NCBIfam" id="NF003585">
    <property type="entry name" value="PRK05249.1"/>
    <property type="match status" value="1"/>
</dbReference>
<gene>
    <name evidence="15" type="ORF">A2Y62_08960</name>
</gene>
<evidence type="ECO:0000256" key="11">
    <source>
        <dbReference type="ARBA" id="ARBA00031183"/>
    </source>
</evidence>
<evidence type="ECO:0000259" key="14">
    <source>
        <dbReference type="Pfam" id="PF07992"/>
    </source>
</evidence>
<dbReference type="Pfam" id="PF02852">
    <property type="entry name" value="Pyr_redox_dim"/>
    <property type="match status" value="2"/>
</dbReference>
<comment type="cofactor">
    <cofactor evidence="12">
        <name>FAD</name>
        <dbReference type="ChEBI" id="CHEBI:57692"/>
    </cofactor>
    <text evidence="12">Binds 1 FAD per subunit.</text>
</comment>
<dbReference type="GO" id="GO:0006103">
    <property type="term" value="P:2-oxoglutarate metabolic process"/>
    <property type="evidence" value="ECO:0007669"/>
    <property type="project" value="TreeGrafter"/>
</dbReference>
<sequence>MKRYDLIVIGAGPGGEKAAVEAAYFGHKVALVERQPVVGGAMINTGTLPSKTLRETSLFIDEFKHRNLYGIKLSMEENITVKKFMYREKEVIRTEHKLVMDNLIYHNIDLIQAHGYIEDAHTVRLEKLDGQTDRIMADFICIATGSHPLRPEGINFDSEHIYDSDSILKLDKLPKSLGILGAGVIGCEYASIFSLLGIEIHLVDRRPTLLPFIDGEIIARLQKHMKETGVNFHLGTEYTGLEVSGSGKVTIQLVGGDTLAVDKVLFAGGRVGTSQKLGLEALGIEADQRCHIKVNGCYQTSVPNIYAIGDVIGFPALASTAMEQGRIAVCHAFNHTYKKQLTSIIPYGIYTVPEISMVGLTEEEAKKHGIDYEVGRFDYVHNARGLIIGDTSGLIKLIFAASEQTLPGSVNIPGLKKQPDGTKHLVTQQLLGVHIIGELATELVHIGMGCLYYHGTIDYFIQSVFNFPTLAEAFKYAAYDGLSKRKK</sequence>
<evidence type="ECO:0000313" key="15">
    <source>
        <dbReference type="EMBL" id="OGF67157.1"/>
    </source>
</evidence>
<feature type="domain" description="Pyridine nucleotide-disulphide oxidoreductase dimerisation" evidence="13">
    <location>
        <begin position="427"/>
        <end position="477"/>
    </location>
</feature>
<dbReference type="InterPro" id="IPR023753">
    <property type="entry name" value="FAD/NAD-binding_dom"/>
</dbReference>
<evidence type="ECO:0000256" key="7">
    <source>
        <dbReference type="ARBA" id="ARBA00022827"/>
    </source>
</evidence>